<organism evidence="1 2">
    <name type="scientific">Flavobacterium oreochromis</name>
    <dbReference type="NCBI Taxonomy" id="2906078"/>
    <lineage>
        <taxon>Bacteria</taxon>
        <taxon>Pseudomonadati</taxon>
        <taxon>Bacteroidota</taxon>
        <taxon>Flavobacteriia</taxon>
        <taxon>Flavobacteriales</taxon>
        <taxon>Flavobacteriaceae</taxon>
        <taxon>Flavobacterium</taxon>
    </lineage>
</organism>
<evidence type="ECO:0008006" key="3">
    <source>
        <dbReference type="Google" id="ProtNLM"/>
    </source>
</evidence>
<sequence>MAISKKHIDRLYMGSQILYKSEDMGRTWIKISPDLTTNDKVK</sequence>
<evidence type="ECO:0000313" key="1">
    <source>
        <dbReference type="EMBL" id="MFK7000337.1"/>
    </source>
</evidence>
<evidence type="ECO:0000313" key="2">
    <source>
        <dbReference type="Proteomes" id="UP001621706"/>
    </source>
</evidence>
<dbReference type="GeneID" id="96800658"/>
<comment type="caution">
    <text evidence="1">The sequence shown here is derived from an EMBL/GenBank/DDBJ whole genome shotgun (WGS) entry which is preliminary data.</text>
</comment>
<name>A0ABW8P713_9FLAO</name>
<proteinExistence type="predicted"/>
<keyword evidence="2" id="KW-1185">Reference proteome</keyword>
<reference evidence="1 2" key="1">
    <citation type="submission" date="2024-02" db="EMBL/GenBank/DDBJ databases">
        <title>Comparative Genomic Analysis of Flavobacterium Species Causing Columnaris Disease of Freshwater Fish in Thailand: Insights into Virulence and Resistance Mechanisms.</title>
        <authorList>
            <person name="Nguyen D."/>
            <person name="Chokmangmeepisarn P."/>
            <person name="Khianchaikhan K."/>
            <person name="Morishita M."/>
            <person name="Bunnoy A."/>
            <person name="Rodkhum C."/>
        </authorList>
    </citation>
    <scope>NUCLEOTIDE SEQUENCE [LARGE SCALE GENOMIC DNA]</scope>
    <source>
        <strain evidence="1 2">CNRT2201</strain>
    </source>
</reference>
<dbReference type="EMBL" id="JAZGZP010000006">
    <property type="protein sequence ID" value="MFK7000337.1"/>
    <property type="molecule type" value="Genomic_DNA"/>
</dbReference>
<gene>
    <name evidence="1" type="ORF">V3I07_05435</name>
</gene>
<dbReference type="Proteomes" id="UP001621706">
    <property type="component" value="Unassembled WGS sequence"/>
</dbReference>
<accession>A0ABW8P713</accession>
<dbReference type="RefSeq" id="WP_262489887.1">
    <property type="nucleotide sequence ID" value="NZ_JAZGZP010000006.1"/>
</dbReference>
<protein>
    <recommendedName>
        <fullName evidence="3">Glycosyl hydrolase</fullName>
    </recommendedName>
</protein>